<dbReference type="Proteomes" id="UP000595224">
    <property type="component" value="Chromosome"/>
</dbReference>
<feature type="region of interest" description="Disordered" evidence="1">
    <location>
        <begin position="210"/>
        <end position="266"/>
    </location>
</feature>
<dbReference type="EMBL" id="CP064936">
    <property type="protein sequence ID" value="QPZ99972.1"/>
    <property type="molecule type" value="Genomic_DNA"/>
</dbReference>
<dbReference type="AlphaFoldDB" id="A0A7T3RBD0"/>
<evidence type="ECO:0000256" key="1">
    <source>
        <dbReference type="SAM" id="MobiDB-lite"/>
    </source>
</evidence>
<dbReference type="SUPFAM" id="SSF160527">
    <property type="entry name" value="V-type ATPase subunit E-like"/>
    <property type="match status" value="1"/>
</dbReference>
<feature type="compositionally biased region" description="Basic and acidic residues" evidence="1">
    <location>
        <begin position="214"/>
        <end position="230"/>
    </location>
</feature>
<protein>
    <submittedName>
        <fullName evidence="2">V-type ATP synthase subunit E</fullName>
    </submittedName>
</protein>
<gene>
    <name evidence="2" type="ORF">IWA51_06705</name>
</gene>
<proteinExistence type="predicted"/>
<reference evidence="2 3" key="1">
    <citation type="submission" date="2020-11" db="EMBL/GenBank/DDBJ databases">
        <title>Treponema Peruensis nv. sp., first commensal Treponema isolated from human feces.</title>
        <authorList>
            <person name="Belkhou C."/>
            <person name="Raes J."/>
        </authorList>
    </citation>
    <scope>NUCLEOTIDE SEQUENCE [LARGE SCALE GENOMIC DNA]</scope>
    <source>
        <strain evidence="2 3">RCC2812</strain>
    </source>
</reference>
<dbReference type="KEGG" id="tper:IWA51_06705"/>
<feature type="compositionally biased region" description="Basic residues" evidence="1">
    <location>
        <begin position="245"/>
        <end position="256"/>
    </location>
</feature>
<organism evidence="2 3">
    <name type="scientific">Treponema peruense</name>
    <dbReference type="NCBI Taxonomy" id="2787628"/>
    <lineage>
        <taxon>Bacteria</taxon>
        <taxon>Pseudomonadati</taxon>
        <taxon>Spirochaetota</taxon>
        <taxon>Spirochaetia</taxon>
        <taxon>Spirochaetales</taxon>
        <taxon>Treponemataceae</taxon>
        <taxon>Treponema</taxon>
    </lineage>
</organism>
<evidence type="ECO:0000313" key="2">
    <source>
        <dbReference type="EMBL" id="QPZ99972.1"/>
    </source>
</evidence>
<dbReference type="Gene3D" id="1.20.5.2950">
    <property type="match status" value="1"/>
</dbReference>
<keyword evidence="3" id="KW-1185">Reference proteome</keyword>
<sequence length="266" mass="28696">MDVQLQELIDRIKKDGVASAEVSARSIIAEAEKKAASIIKEAELKADSIIRNAKSETERMEAASKDSITQAGRNLIISFRDGINRELSALVNAETEKAYDKDMLKKLVPETVKAWAANPEEGELSVILPAKDLKALETGFRTALKARISKGLEIKGDSSLSAGFRIGTKNGSSFYDFSAEEVASLFSSYLNPRTTELMKVAALSVKTTEEDFSEKEAAAPKIKPAAEKKTPVKRTSAKTTAAKTSAKKAAPKKTAAKRTSAAKDNK</sequence>
<name>A0A7T3RBD0_9SPIR</name>
<evidence type="ECO:0000313" key="3">
    <source>
        <dbReference type="Proteomes" id="UP000595224"/>
    </source>
</evidence>
<dbReference type="RefSeq" id="WP_177528047.1">
    <property type="nucleotide sequence ID" value="NZ_CBCSHE010000003.1"/>
</dbReference>
<accession>A0A7T3RBD0</accession>